<gene>
    <name evidence="2" type="ORF">HN018_03750</name>
</gene>
<sequence length="156" mass="17552">MQVSDSTELSASVTPAPMAPRLHHKPGTIPVTVRLDSFRHDRLKRLVRRFSTTGQNIIQTALDRSMVSMERDRERASQAEVAGQSLLFAPALDTEASIVRKPKQDSFAFIRPEPTVALTYRATVPMHRWLHRRSAETGMTIQEIMTEALKMAKGVE</sequence>
<dbReference type="KEGG" id="lck:HN018_03750"/>
<feature type="region of interest" description="Disordered" evidence="1">
    <location>
        <begin position="1"/>
        <end position="27"/>
    </location>
</feature>
<dbReference type="AlphaFoldDB" id="A0A6M8HLR7"/>
<dbReference type="RefSeq" id="WP_171837767.1">
    <property type="nucleotide sequence ID" value="NZ_CP053708.1"/>
</dbReference>
<organism evidence="2 3">
    <name type="scientific">Lichenicola cladoniae</name>
    <dbReference type="NCBI Taxonomy" id="1484109"/>
    <lineage>
        <taxon>Bacteria</taxon>
        <taxon>Pseudomonadati</taxon>
        <taxon>Pseudomonadota</taxon>
        <taxon>Alphaproteobacteria</taxon>
        <taxon>Acetobacterales</taxon>
        <taxon>Acetobacteraceae</taxon>
        <taxon>Lichenicola</taxon>
    </lineage>
</organism>
<evidence type="ECO:0000313" key="2">
    <source>
        <dbReference type="EMBL" id="QKE89266.1"/>
    </source>
</evidence>
<feature type="compositionally biased region" description="Polar residues" evidence="1">
    <location>
        <begin position="1"/>
        <end position="13"/>
    </location>
</feature>
<proteinExistence type="predicted"/>
<dbReference type="EMBL" id="CP053708">
    <property type="protein sequence ID" value="QKE89266.1"/>
    <property type="molecule type" value="Genomic_DNA"/>
</dbReference>
<reference evidence="2 3" key="1">
    <citation type="journal article" date="2014" name="World J. Microbiol. Biotechnol.">
        <title>Biodiversity and physiological characteristics of Antarctic and Arctic lichens-associated bacteria.</title>
        <authorList>
            <person name="Lee Y.M."/>
            <person name="Kim E.H."/>
            <person name="Lee H.K."/>
            <person name="Hong S.G."/>
        </authorList>
    </citation>
    <scope>NUCLEOTIDE SEQUENCE [LARGE SCALE GENOMIC DNA]</scope>
    <source>
        <strain evidence="2 3">PAMC 26569</strain>
    </source>
</reference>
<protein>
    <submittedName>
        <fullName evidence="2">Uncharacterized protein</fullName>
    </submittedName>
</protein>
<keyword evidence="3" id="KW-1185">Reference proteome</keyword>
<evidence type="ECO:0000313" key="3">
    <source>
        <dbReference type="Proteomes" id="UP000500767"/>
    </source>
</evidence>
<evidence type="ECO:0000256" key="1">
    <source>
        <dbReference type="SAM" id="MobiDB-lite"/>
    </source>
</evidence>
<dbReference type="Proteomes" id="UP000500767">
    <property type="component" value="Chromosome"/>
</dbReference>
<name>A0A6M8HLR7_9PROT</name>
<accession>A0A6M8HLR7</accession>